<proteinExistence type="predicted"/>
<dbReference type="EMBL" id="MNBE01000092">
    <property type="protein sequence ID" value="OKP14502.1"/>
    <property type="molecule type" value="Genomic_DNA"/>
</dbReference>
<dbReference type="GO" id="GO:0015074">
    <property type="term" value="P:DNA integration"/>
    <property type="evidence" value="ECO:0007669"/>
    <property type="project" value="InterPro"/>
</dbReference>
<evidence type="ECO:0000259" key="2">
    <source>
        <dbReference type="Pfam" id="PF01498"/>
    </source>
</evidence>
<reference evidence="3 4" key="1">
    <citation type="submission" date="2016-10" db="EMBL/GenBank/DDBJ databases">
        <title>Genome sequence of the ascomycete fungus Penicillium subrubescens.</title>
        <authorList>
            <person name="De Vries R.P."/>
            <person name="Peng M."/>
            <person name="Dilokpimol A."/>
            <person name="Hilden K."/>
            <person name="Makela M.R."/>
            <person name="Grigoriev I."/>
            <person name="Riley R."/>
            <person name="Granchi Z."/>
        </authorList>
    </citation>
    <scope>NUCLEOTIDE SEQUENCE [LARGE SCALE GENOMIC DNA]</scope>
    <source>
        <strain evidence="3 4">CBS 132785</strain>
    </source>
</reference>
<comment type="caution">
    <text evidence="3">The sequence shown here is derived from an EMBL/GenBank/DDBJ whole genome shotgun (WGS) entry which is preliminary data.</text>
</comment>
<evidence type="ECO:0000256" key="1">
    <source>
        <dbReference type="SAM" id="MobiDB-lite"/>
    </source>
</evidence>
<dbReference type="GO" id="GO:0003677">
    <property type="term" value="F:DNA binding"/>
    <property type="evidence" value="ECO:0007669"/>
    <property type="project" value="InterPro"/>
</dbReference>
<dbReference type="InterPro" id="IPR002492">
    <property type="entry name" value="Transposase_Tc1-like"/>
</dbReference>
<sequence>MSTTITPVTPTRKTKTWLTRDQRLTERALRSQNLTYEQIASQLGITYRQVQTACTADRPTPRKSRGQRRKLSEDQLDETIEFITSSKETRRTPYETVIKELQLPVCKSTLRKALARRGYHRCKALRKPPMTERTRIIRLNWALEHVNWTREQWCKILWTDETWVTSTYHRQIYVTRRSGEEFDETCVRERYQRLGG</sequence>
<dbReference type="GO" id="GO:0006313">
    <property type="term" value="P:DNA transposition"/>
    <property type="evidence" value="ECO:0007669"/>
    <property type="project" value="InterPro"/>
</dbReference>
<dbReference type="Gene3D" id="3.30.420.10">
    <property type="entry name" value="Ribonuclease H-like superfamily/Ribonuclease H"/>
    <property type="match status" value="1"/>
</dbReference>
<organism evidence="3 4">
    <name type="scientific">Penicillium subrubescens</name>
    <dbReference type="NCBI Taxonomy" id="1316194"/>
    <lineage>
        <taxon>Eukaryota</taxon>
        <taxon>Fungi</taxon>
        <taxon>Dikarya</taxon>
        <taxon>Ascomycota</taxon>
        <taxon>Pezizomycotina</taxon>
        <taxon>Eurotiomycetes</taxon>
        <taxon>Eurotiomycetidae</taxon>
        <taxon>Eurotiales</taxon>
        <taxon>Aspergillaceae</taxon>
        <taxon>Penicillium</taxon>
    </lineage>
</organism>
<evidence type="ECO:0000313" key="3">
    <source>
        <dbReference type="EMBL" id="OKP14502.1"/>
    </source>
</evidence>
<dbReference type="STRING" id="1316194.A0A1Q5UPV4"/>
<protein>
    <recommendedName>
        <fullName evidence="2">Transposase Tc1-like domain-containing protein</fullName>
    </recommendedName>
</protein>
<dbReference type="AlphaFoldDB" id="A0A1Q5UPV4"/>
<dbReference type="Proteomes" id="UP000186955">
    <property type="component" value="Unassembled WGS sequence"/>
</dbReference>
<feature type="domain" description="Transposase Tc1-like" evidence="2">
    <location>
        <begin position="86"/>
        <end position="147"/>
    </location>
</feature>
<keyword evidence="4" id="KW-1185">Reference proteome</keyword>
<accession>A0A1Q5UPV4</accession>
<evidence type="ECO:0000313" key="4">
    <source>
        <dbReference type="Proteomes" id="UP000186955"/>
    </source>
</evidence>
<dbReference type="Pfam" id="PF01498">
    <property type="entry name" value="HTH_Tnp_Tc3_2"/>
    <property type="match status" value="1"/>
</dbReference>
<feature type="region of interest" description="Disordered" evidence="1">
    <location>
        <begin position="53"/>
        <end position="73"/>
    </location>
</feature>
<name>A0A1Q5UPV4_9EURO</name>
<dbReference type="InterPro" id="IPR036397">
    <property type="entry name" value="RNaseH_sf"/>
</dbReference>
<gene>
    <name evidence="3" type="ORF">PENSUB_13990</name>
</gene>